<proteinExistence type="inferred from homology"/>
<dbReference type="GO" id="GO:0009116">
    <property type="term" value="P:nucleoside metabolic process"/>
    <property type="evidence" value="ECO:0007669"/>
    <property type="project" value="InterPro"/>
</dbReference>
<dbReference type="Gene3D" id="3.40.50.1580">
    <property type="entry name" value="Nucleoside phosphorylase domain"/>
    <property type="match status" value="1"/>
</dbReference>
<organism evidence="9 10">
    <name type="scientific">Georgenia yuyongxinii</name>
    <dbReference type="NCBI Taxonomy" id="2589797"/>
    <lineage>
        <taxon>Bacteria</taxon>
        <taxon>Bacillati</taxon>
        <taxon>Actinomycetota</taxon>
        <taxon>Actinomycetes</taxon>
        <taxon>Micrococcales</taxon>
        <taxon>Bogoriellaceae</taxon>
        <taxon>Georgenia</taxon>
    </lineage>
</organism>
<evidence type="ECO:0000313" key="10">
    <source>
        <dbReference type="Proteomes" id="UP000318693"/>
    </source>
</evidence>
<evidence type="ECO:0000256" key="3">
    <source>
        <dbReference type="ARBA" id="ARBA00006751"/>
    </source>
</evidence>
<dbReference type="SUPFAM" id="SSF53167">
    <property type="entry name" value="Purine and uridine phosphorylases"/>
    <property type="match status" value="1"/>
</dbReference>
<dbReference type="NCBIfam" id="TIGR01697">
    <property type="entry name" value="PNPH-PUNA-XAPA"/>
    <property type="match status" value="1"/>
</dbReference>
<comment type="similarity">
    <text evidence="3 7">Belongs to the PNP/MTAP phosphorylase family.</text>
</comment>
<evidence type="ECO:0000259" key="8">
    <source>
        <dbReference type="Pfam" id="PF01048"/>
    </source>
</evidence>
<dbReference type="GO" id="GO:0005737">
    <property type="term" value="C:cytoplasm"/>
    <property type="evidence" value="ECO:0007669"/>
    <property type="project" value="TreeGrafter"/>
</dbReference>
<feature type="domain" description="Nucleoside phosphorylase" evidence="8">
    <location>
        <begin position="44"/>
        <end position="269"/>
    </location>
</feature>
<sequence>MRTIRPVDTQAEESAVHLRDRLGISGADVGIVLGSGWGPLVAGWGAPLAEVAAAEIDHFRAPVAPGHAGRVLRFELDGPPGPLTVVVLAGRTHLYEGHGPAAVAHGVRTLAALGARTLVLTNANGALRTDWPLGHVVALTDHLNLTGASPLTGAAFVDLTDAYDPALRAAMLAAAAEDGHDLATGVYAMLRGPHYETAAEARMAAFLGADVLGMSTVLETIAAREAGMRVLALSTVTAHEGSGEQIDPDEVVAVAEASAARLGPTLSRVLTIAREPAASAAGRPKETS</sequence>
<comment type="catalytic activity">
    <reaction evidence="6">
        <text>a purine 2'-deoxy-D-ribonucleoside + phosphate = a purine nucleobase + 2-deoxy-alpha-D-ribose 1-phosphate</text>
        <dbReference type="Rhea" id="RHEA:36431"/>
        <dbReference type="ChEBI" id="CHEBI:26386"/>
        <dbReference type="ChEBI" id="CHEBI:43474"/>
        <dbReference type="ChEBI" id="CHEBI:57259"/>
        <dbReference type="ChEBI" id="CHEBI:142361"/>
        <dbReference type="EC" id="2.4.2.1"/>
    </reaction>
</comment>
<dbReference type="PANTHER" id="PTHR11904">
    <property type="entry name" value="METHYLTHIOADENOSINE/PURINE NUCLEOSIDE PHOSPHORYLASE"/>
    <property type="match status" value="1"/>
</dbReference>
<reference evidence="9 10" key="1">
    <citation type="submission" date="2019-07" db="EMBL/GenBank/DDBJ databases">
        <title>Georgenia wutianyii sp. nov. and Georgenia *** sp. nov. isolated from plateau pika (Ochotona curzoniae) in the Qinghai-Tibet plateau of China.</title>
        <authorList>
            <person name="Tian Z."/>
        </authorList>
    </citation>
    <scope>NUCLEOTIDE SEQUENCE [LARGE SCALE GENOMIC DNA]</scope>
    <source>
        <strain evidence="9 10">Z446</strain>
    </source>
</reference>
<dbReference type="PIRSF" id="PIRSF000477">
    <property type="entry name" value="PurNPase"/>
    <property type="match status" value="1"/>
</dbReference>
<dbReference type="InterPro" id="IPR035994">
    <property type="entry name" value="Nucleoside_phosphorylase_sf"/>
</dbReference>
<dbReference type="PANTHER" id="PTHR11904:SF9">
    <property type="entry name" value="PURINE NUCLEOSIDE PHOSPHORYLASE-RELATED"/>
    <property type="match status" value="1"/>
</dbReference>
<dbReference type="AlphaFoldDB" id="A0A552WNP8"/>
<dbReference type="EC" id="2.4.2.1" evidence="7"/>
<dbReference type="EMBL" id="VJXR01000050">
    <property type="protein sequence ID" value="TRW44219.1"/>
    <property type="molecule type" value="Genomic_DNA"/>
</dbReference>
<keyword evidence="5 7" id="KW-0808">Transferase</keyword>
<evidence type="ECO:0000256" key="5">
    <source>
        <dbReference type="ARBA" id="ARBA00022679"/>
    </source>
</evidence>
<dbReference type="GO" id="GO:0004731">
    <property type="term" value="F:purine-nucleoside phosphorylase activity"/>
    <property type="evidence" value="ECO:0007669"/>
    <property type="project" value="UniProtKB-EC"/>
</dbReference>
<evidence type="ECO:0000256" key="2">
    <source>
        <dbReference type="ARBA" id="ARBA00005058"/>
    </source>
</evidence>
<dbReference type="CDD" id="cd09009">
    <property type="entry name" value="PNP-EcPNPII_like"/>
    <property type="match status" value="1"/>
</dbReference>
<evidence type="ECO:0000313" key="9">
    <source>
        <dbReference type="EMBL" id="TRW44219.1"/>
    </source>
</evidence>
<dbReference type="Pfam" id="PF01048">
    <property type="entry name" value="PNP_UDP_1"/>
    <property type="match status" value="1"/>
</dbReference>
<evidence type="ECO:0000256" key="4">
    <source>
        <dbReference type="ARBA" id="ARBA00022676"/>
    </source>
</evidence>
<evidence type="ECO:0000256" key="6">
    <source>
        <dbReference type="ARBA" id="ARBA00048556"/>
    </source>
</evidence>
<name>A0A552WNP8_9MICO</name>
<dbReference type="InterPro" id="IPR000845">
    <property type="entry name" value="Nucleoside_phosphorylase_d"/>
</dbReference>
<dbReference type="NCBIfam" id="NF006054">
    <property type="entry name" value="PRK08202.1"/>
    <property type="match status" value="1"/>
</dbReference>
<accession>A0A552WNP8</accession>
<evidence type="ECO:0000256" key="7">
    <source>
        <dbReference type="PIRNR" id="PIRNR000477"/>
    </source>
</evidence>
<keyword evidence="10" id="KW-1185">Reference proteome</keyword>
<dbReference type="InterPro" id="IPR011268">
    <property type="entry name" value="Purine_phosphorylase"/>
</dbReference>
<comment type="function">
    <text evidence="1">The purine nucleoside phosphorylases catalyze the phosphorolytic breakdown of the N-glycosidic bond in the beta-(deoxy)ribonucleoside molecules, with the formation of the corresponding free purine bases and pentose-1-phosphate. Cleaves guanosine, inosine, 2'-deoxyguanosine and 2'-deoxyinosine.</text>
</comment>
<protein>
    <recommendedName>
        <fullName evidence="7">Purine nucleoside phosphorylase</fullName>
        <ecNumber evidence="7">2.4.2.1</ecNumber>
    </recommendedName>
    <alternativeName>
        <fullName evidence="7">Inosine-guanosine phosphorylase</fullName>
    </alternativeName>
</protein>
<keyword evidence="4 7" id="KW-0328">Glycosyltransferase</keyword>
<dbReference type="UniPathway" id="UPA00606"/>
<dbReference type="Proteomes" id="UP000318693">
    <property type="component" value="Unassembled WGS sequence"/>
</dbReference>
<comment type="caution">
    <text evidence="9">The sequence shown here is derived from an EMBL/GenBank/DDBJ whole genome shotgun (WGS) entry which is preliminary data.</text>
</comment>
<gene>
    <name evidence="9" type="ORF">FJ693_14510</name>
</gene>
<evidence type="ECO:0000256" key="1">
    <source>
        <dbReference type="ARBA" id="ARBA00002678"/>
    </source>
</evidence>
<comment type="pathway">
    <text evidence="2 7">Purine metabolism; purine nucleoside salvage.</text>
</comment>